<dbReference type="InterPro" id="IPR008284">
    <property type="entry name" value="MoCF_biosynth_CS"/>
</dbReference>
<comment type="pathway">
    <text evidence="1">Cofactor biosynthesis; molybdopterin biosynthesis.</text>
</comment>
<dbReference type="CDD" id="cd00886">
    <property type="entry name" value="MogA_MoaB"/>
    <property type="match status" value="1"/>
</dbReference>
<evidence type="ECO:0000256" key="1">
    <source>
        <dbReference type="ARBA" id="ARBA00005046"/>
    </source>
</evidence>
<reference evidence="4 5" key="1">
    <citation type="submission" date="2020-07" db="EMBL/GenBank/DDBJ databases">
        <title>Sequencing the genomes of 1000 actinobacteria strains.</title>
        <authorList>
            <person name="Klenk H.-P."/>
        </authorList>
    </citation>
    <scope>NUCLEOTIDE SEQUENCE [LARGE SCALE GENOMIC DNA]</scope>
    <source>
        <strain evidence="4 5">DSM 23870</strain>
    </source>
</reference>
<dbReference type="RefSeq" id="WP_241830896.1">
    <property type="nucleotide sequence ID" value="NZ_JACCBI010000001.1"/>
</dbReference>
<dbReference type="EMBL" id="JACCBI010000001">
    <property type="protein sequence ID" value="NYD67021.1"/>
    <property type="molecule type" value="Genomic_DNA"/>
</dbReference>
<dbReference type="AlphaFoldDB" id="A0A852SH08"/>
<dbReference type="SMART" id="SM00852">
    <property type="entry name" value="MoCF_biosynth"/>
    <property type="match status" value="1"/>
</dbReference>
<accession>A0A852SH08</accession>
<keyword evidence="2" id="KW-0501">Molybdenum cofactor biosynthesis</keyword>
<proteinExistence type="predicted"/>
<organism evidence="4 5">
    <name type="scientific">Agromyces atrinae</name>
    <dbReference type="NCBI Taxonomy" id="592376"/>
    <lineage>
        <taxon>Bacteria</taxon>
        <taxon>Bacillati</taxon>
        <taxon>Actinomycetota</taxon>
        <taxon>Actinomycetes</taxon>
        <taxon>Micrococcales</taxon>
        <taxon>Microbacteriaceae</taxon>
        <taxon>Agromyces</taxon>
    </lineage>
</organism>
<dbReference type="PROSITE" id="PS01078">
    <property type="entry name" value="MOCF_BIOSYNTHESIS_1"/>
    <property type="match status" value="1"/>
</dbReference>
<dbReference type="InterPro" id="IPR051920">
    <property type="entry name" value="MPT_Adenylyltrnsfr/MoaC-Rel"/>
</dbReference>
<dbReference type="SUPFAM" id="SSF53218">
    <property type="entry name" value="Molybdenum cofactor biosynthesis proteins"/>
    <property type="match status" value="1"/>
</dbReference>
<name>A0A852SH08_9MICO</name>
<dbReference type="Gene3D" id="3.40.980.10">
    <property type="entry name" value="MoaB/Mog-like domain"/>
    <property type="match status" value="1"/>
</dbReference>
<feature type="domain" description="MoaB/Mog" evidence="3">
    <location>
        <begin position="13"/>
        <end position="160"/>
    </location>
</feature>
<dbReference type="Pfam" id="PF00994">
    <property type="entry name" value="MoCF_biosynth"/>
    <property type="match status" value="1"/>
</dbReference>
<dbReference type="PANTHER" id="PTHR43764:SF1">
    <property type="entry name" value="MOLYBDOPTERIN MOLYBDOTRANSFERASE"/>
    <property type="match status" value="1"/>
</dbReference>
<dbReference type="Proteomes" id="UP000581087">
    <property type="component" value="Unassembled WGS sequence"/>
</dbReference>
<dbReference type="InterPro" id="IPR036425">
    <property type="entry name" value="MoaB/Mog-like_dom_sf"/>
</dbReference>
<protein>
    <submittedName>
        <fullName evidence="4">Molybdenum cofactor synthesis domain-containing protein</fullName>
    </submittedName>
</protein>
<sequence>MAPRMRPEEIVIVVITVSDRASNGTYVDESGPAAIDTLATSGFTDVALRVIPDGRAAVADALRDAVDGGARVILTLGGTGLGPRDETPEGTRAVITAEVPGVAEALRARGLQATPTAALSRAVAGVVTTGSHRAFVANLPGSPRAVTESLEVLTPLLGHIASQLAGGDHG</sequence>
<dbReference type="UniPathway" id="UPA00344"/>
<dbReference type="GO" id="GO:0006777">
    <property type="term" value="P:Mo-molybdopterin cofactor biosynthetic process"/>
    <property type="evidence" value="ECO:0007669"/>
    <property type="project" value="UniProtKB-KW"/>
</dbReference>
<comment type="caution">
    <text evidence="4">The sequence shown here is derived from an EMBL/GenBank/DDBJ whole genome shotgun (WGS) entry which is preliminary data.</text>
</comment>
<gene>
    <name evidence="4" type="ORF">BJ972_001540</name>
</gene>
<evidence type="ECO:0000313" key="4">
    <source>
        <dbReference type="EMBL" id="NYD67021.1"/>
    </source>
</evidence>
<evidence type="ECO:0000256" key="2">
    <source>
        <dbReference type="ARBA" id="ARBA00023150"/>
    </source>
</evidence>
<evidence type="ECO:0000259" key="3">
    <source>
        <dbReference type="SMART" id="SM00852"/>
    </source>
</evidence>
<dbReference type="NCBIfam" id="TIGR00177">
    <property type="entry name" value="molyb_syn"/>
    <property type="match status" value="1"/>
</dbReference>
<evidence type="ECO:0000313" key="5">
    <source>
        <dbReference type="Proteomes" id="UP000581087"/>
    </source>
</evidence>
<dbReference type="InterPro" id="IPR001453">
    <property type="entry name" value="MoaB/Mog_dom"/>
</dbReference>
<dbReference type="PANTHER" id="PTHR43764">
    <property type="entry name" value="MOLYBDENUM COFACTOR BIOSYNTHESIS"/>
    <property type="match status" value="1"/>
</dbReference>